<dbReference type="STRING" id="1643428.GCA_001442855_02207"/>
<keyword evidence="4" id="KW-0665">Pyrimidine biosynthesis</keyword>
<evidence type="ECO:0000256" key="2">
    <source>
        <dbReference type="ARBA" id="ARBA00008847"/>
    </source>
</evidence>
<dbReference type="SUPFAM" id="SSF51366">
    <property type="entry name" value="Ribulose-phoshate binding barrel"/>
    <property type="match status" value="1"/>
</dbReference>
<dbReference type="NCBIfam" id="TIGR02127">
    <property type="entry name" value="pyrF_sub2"/>
    <property type="match status" value="1"/>
</dbReference>
<gene>
    <name evidence="9" type="ORF">JGI1_02258</name>
</gene>
<protein>
    <recommendedName>
        <fullName evidence="7">Orotidine-5'-phosphate decarboxylase</fullName>
        <ecNumber evidence="7">4.1.1.23</ecNumber>
    </recommendedName>
</protein>
<dbReference type="Gene3D" id="3.20.20.70">
    <property type="entry name" value="Aldolase class I"/>
    <property type="match status" value="1"/>
</dbReference>
<keyword evidence="5" id="KW-0456">Lyase</keyword>
<dbReference type="Proteomes" id="UP000320623">
    <property type="component" value="Unassembled WGS sequence"/>
</dbReference>
<dbReference type="Pfam" id="PF00215">
    <property type="entry name" value="OMPdecase"/>
    <property type="match status" value="1"/>
</dbReference>
<dbReference type="InterPro" id="IPR001754">
    <property type="entry name" value="OMPdeCOase_dom"/>
</dbReference>
<dbReference type="GO" id="GO:0004590">
    <property type="term" value="F:orotidine-5'-phosphate decarboxylase activity"/>
    <property type="evidence" value="ECO:0007669"/>
    <property type="project" value="UniProtKB-UniRule"/>
</dbReference>
<dbReference type="EC" id="4.1.1.23" evidence="7"/>
<evidence type="ECO:0000256" key="4">
    <source>
        <dbReference type="ARBA" id="ARBA00022975"/>
    </source>
</evidence>
<dbReference type="UniPathway" id="UPA00070">
    <property type="reaction ID" value="UER00120"/>
</dbReference>
<sequence length="269" mass="29741">MNFKEKLLRAISKNNSLLCLGLDTDIEKLPSHLSKTPESVIDFNRSIIEATSDIVCAYKVNSAFYESMGAVGFEILKSTIEIIPDWIPVVLDSKRSDIASSARMYAKAAFVEIGADAITVNPYFGVEAIEPFVEFKNKFTFVTILSSNPGAFDFQYLKCGDKFLFQIIAEKFISAGFENLGFVVGATRGTDIKIVRELSGEKLFLIPGIGAQAGEIESAVRYGINDEKAVLINVSRAIIYASSSTDFAERAREKAVEYKEKINKIIEQI</sequence>
<evidence type="ECO:0000256" key="7">
    <source>
        <dbReference type="NCBIfam" id="TIGR02127"/>
    </source>
</evidence>
<comment type="similarity">
    <text evidence="2">Belongs to the OMP decarboxylase family. Type 2 subfamily.</text>
</comment>
<dbReference type="PANTHER" id="PTHR43375">
    <property type="entry name" value="OROTIDINE 5'-PHOSPHATE DECARBOXYLASE"/>
    <property type="match status" value="1"/>
</dbReference>
<dbReference type="InterPro" id="IPR011995">
    <property type="entry name" value="OMPdecase_type-2"/>
</dbReference>
<comment type="catalytic activity">
    <reaction evidence="6">
        <text>orotidine 5'-phosphate + H(+) = UMP + CO2</text>
        <dbReference type="Rhea" id="RHEA:11596"/>
        <dbReference type="ChEBI" id="CHEBI:15378"/>
        <dbReference type="ChEBI" id="CHEBI:16526"/>
        <dbReference type="ChEBI" id="CHEBI:57538"/>
        <dbReference type="ChEBI" id="CHEBI:57865"/>
        <dbReference type="EC" id="4.1.1.23"/>
    </reaction>
</comment>
<organism evidence="9 10">
    <name type="scientific">Candidatus Thermokryptus mobilis</name>
    <dbReference type="NCBI Taxonomy" id="1643428"/>
    <lineage>
        <taxon>Bacteria</taxon>
        <taxon>Pseudomonadati</taxon>
        <taxon>Candidatus Kryptoniota</taxon>
        <taxon>Candidatus Thermokryptus</taxon>
    </lineage>
</organism>
<dbReference type="InterPro" id="IPR011060">
    <property type="entry name" value="RibuloseP-bd_barrel"/>
</dbReference>
<comment type="pathway">
    <text evidence="1">Pyrimidine metabolism; UMP biosynthesis via de novo pathway; UMP from orotate: step 2/2.</text>
</comment>
<evidence type="ECO:0000259" key="8">
    <source>
        <dbReference type="SMART" id="SM00934"/>
    </source>
</evidence>
<evidence type="ECO:0000256" key="1">
    <source>
        <dbReference type="ARBA" id="ARBA00004861"/>
    </source>
</evidence>
<dbReference type="GO" id="GO:0006207">
    <property type="term" value="P:'de novo' pyrimidine nucleobase biosynthetic process"/>
    <property type="evidence" value="ECO:0007669"/>
    <property type="project" value="InterPro"/>
</dbReference>
<keyword evidence="3" id="KW-0210">Decarboxylase</keyword>
<dbReference type="CDD" id="cd04725">
    <property type="entry name" value="OMP_decarboxylase_like"/>
    <property type="match status" value="1"/>
</dbReference>
<proteinExistence type="inferred from homology"/>
<dbReference type="RefSeq" id="WP_140945954.1">
    <property type="nucleotide sequence ID" value="NZ_FAOO01000029.1"/>
</dbReference>
<dbReference type="InterPro" id="IPR013785">
    <property type="entry name" value="Aldolase_TIM"/>
</dbReference>
<accession>A0A0S4NE39</accession>
<dbReference type="AlphaFoldDB" id="A0A0S4NE39"/>
<dbReference type="OrthoDB" id="9808470at2"/>
<evidence type="ECO:0000313" key="10">
    <source>
        <dbReference type="Proteomes" id="UP000320623"/>
    </source>
</evidence>
<dbReference type="SMART" id="SM00934">
    <property type="entry name" value="OMPdecase"/>
    <property type="match status" value="1"/>
</dbReference>
<evidence type="ECO:0000256" key="5">
    <source>
        <dbReference type="ARBA" id="ARBA00023239"/>
    </source>
</evidence>
<evidence type="ECO:0000256" key="3">
    <source>
        <dbReference type="ARBA" id="ARBA00022793"/>
    </source>
</evidence>
<dbReference type="EMBL" id="FAOO01000029">
    <property type="protein sequence ID" value="CUU09097.1"/>
    <property type="molecule type" value="Genomic_DNA"/>
</dbReference>
<dbReference type="GO" id="GO:0044205">
    <property type="term" value="P:'de novo' UMP biosynthetic process"/>
    <property type="evidence" value="ECO:0007669"/>
    <property type="project" value="UniProtKB-UniPathway"/>
</dbReference>
<evidence type="ECO:0000313" key="9">
    <source>
        <dbReference type="EMBL" id="CUU09097.1"/>
    </source>
</evidence>
<evidence type="ECO:0000256" key="6">
    <source>
        <dbReference type="ARBA" id="ARBA00049157"/>
    </source>
</evidence>
<reference evidence="10" key="1">
    <citation type="submission" date="2015-11" db="EMBL/GenBank/DDBJ databases">
        <authorList>
            <person name="Varghese N."/>
        </authorList>
    </citation>
    <scope>NUCLEOTIDE SEQUENCE [LARGE SCALE GENOMIC DNA]</scope>
</reference>
<keyword evidence="10" id="KW-1185">Reference proteome</keyword>
<name>A0A0S4NE39_9BACT</name>
<feature type="domain" description="Orotidine 5'-phosphate decarboxylase" evidence="8">
    <location>
        <begin position="17"/>
        <end position="251"/>
    </location>
</feature>
<dbReference type="PANTHER" id="PTHR43375:SF1">
    <property type="entry name" value="OROTIDINE 5'-PHOSPHATE DECARBOXYLASE"/>
    <property type="match status" value="1"/>
</dbReference>